<dbReference type="InterPro" id="IPR042100">
    <property type="entry name" value="Bug_dom1"/>
</dbReference>
<dbReference type="Gene3D" id="3.40.190.10">
    <property type="entry name" value="Periplasmic binding protein-like II"/>
    <property type="match status" value="1"/>
</dbReference>
<dbReference type="Gene3D" id="3.40.190.150">
    <property type="entry name" value="Bordetella uptake gene, domain 1"/>
    <property type="match status" value="1"/>
</dbReference>
<dbReference type="Proteomes" id="UP001333102">
    <property type="component" value="Chromosome"/>
</dbReference>
<dbReference type="PANTHER" id="PTHR42928:SF5">
    <property type="entry name" value="BLR1237 PROTEIN"/>
    <property type="match status" value="1"/>
</dbReference>
<sequence>MQRRLLPLMLMVSLVSIGLAGDDALHAAAYPTKPITLIVAYGAGGGTDVTARLLASSLQRALGQPVIVTNVTGGGGWLGWGRLAQSAPDGYTIGYINVPNMFAGYLDPQIGRKESLESFVTIMNHVTDPGVWIVRPDSPLRSVGDVISSLRQRPGGLVIAAHGYGGDDHLGVLQVEKRYGVRFSVIHNDSTAVSISQLLGGHVDIVGANVGEVTSLIRQGEVRALGVAWRERSPFLPDVPTFREQGYDVIYFVGRGIAAPAGTPPDIVGVLTAALERAVADPEHLRRLEELGLQLDTMRGAEYQRFLKENEQMVKDLMGW</sequence>
<keyword evidence="4" id="KW-1185">Reference proteome</keyword>
<keyword evidence="2" id="KW-0732">Signal</keyword>
<dbReference type="PANTHER" id="PTHR42928">
    <property type="entry name" value="TRICARBOXYLATE-BINDING PROTEIN"/>
    <property type="match status" value="1"/>
</dbReference>
<feature type="chain" id="PRO_5045898913" evidence="2">
    <location>
        <begin position="21"/>
        <end position="320"/>
    </location>
</feature>
<gene>
    <name evidence="3" type="ORF">VLY81_02370</name>
</gene>
<name>A0ABZ1BQF3_9FIRM</name>
<dbReference type="Pfam" id="PF03401">
    <property type="entry name" value="TctC"/>
    <property type="match status" value="1"/>
</dbReference>
<reference evidence="4" key="1">
    <citation type="submission" date="2023-12" db="EMBL/GenBank/DDBJ databases">
        <title>Novel isolates from deep terrestrial aquifers shed light on the physiology and ecology of the class Limnochordia.</title>
        <authorList>
            <person name="Karnachuk O.V."/>
            <person name="Lukina A.P."/>
            <person name="Avakyan M.R."/>
            <person name="Kadnikov V."/>
            <person name="Begmatov S."/>
            <person name="Beletsky A.V."/>
            <person name="Mardanov A.V."/>
            <person name="Ravin N.V."/>
        </authorList>
    </citation>
    <scope>NUCLEOTIDE SEQUENCE [LARGE SCALE GENOMIC DNA]</scope>
    <source>
        <strain evidence="4">LN</strain>
    </source>
</reference>
<evidence type="ECO:0000313" key="3">
    <source>
        <dbReference type="EMBL" id="WRP15041.1"/>
    </source>
</evidence>
<evidence type="ECO:0000256" key="2">
    <source>
        <dbReference type="SAM" id="SignalP"/>
    </source>
</evidence>
<dbReference type="PIRSF" id="PIRSF017082">
    <property type="entry name" value="YflP"/>
    <property type="match status" value="1"/>
</dbReference>
<organism evidence="3 4">
    <name type="scientific">Geochorda subterranea</name>
    <dbReference type="NCBI Taxonomy" id="3109564"/>
    <lineage>
        <taxon>Bacteria</taxon>
        <taxon>Bacillati</taxon>
        <taxon>Bacillota</taxon>
        <taxon>Limnochordia</taxon>
        <taxon>Limnochordales</taxon>
        <taxon>Geochordaceae</taxon>
        <taxon>Geochorda</taxon>
    </lineage>
</organism>
<dbReference type="RefSeq" id="WP_324669430.1">
    <property type="nucleotide sequence ID" value="NZ_CP141614.1"/>
</dbReference>
<dbReference type="InterPro" id="IPR005064">
    <property type="entry name" value="BUG"/>
</dbReference>
<accession>A0ABZ1BQF3</accession>
<comment type="similarity">
    <text evidence="1">Belongs to the UPF0065 (bug) family.</text>
</comment>
<dbReference type="CDD" id="cd07012">
    <property type="entry name" value="PBP2_Bug_TTT"/>
    <property type="match status" value="1"/>
</dbReference>
<evidence type="ECO:0000256" key="1">
    <source>
        <dbReference type="ARBA" id="ARBA00006987"/>
    </source>
</evidence>
<feature type="signal peptide" evidence="2">
    <location>
        <begin position="1"/>
        <end position="20"/>
    </location>
</feature>
<protein>
    <submittedName>
        <fullName evidence="3">Tripartite tricarboxylate transporter substrate binding protein</fullName>
    </submittedName>
</protein>
<dbReference type="EMBL" id="CP141614">
    <property type="protein sequence ID" value="WRP15041.1"/>
    <property type="molecule type" value="Genomic_DNA"/>
</dbReference>
<proteinExistence type="inferred from homology"/>
<evidence type="ECO:0000313" key="4">
    <source>
        <dbReference type="Proteomes" id="UP001333102"/>
    </source>
</evidence>
<dbReference type="SUPFAM" id="SSF53850">
    <property type="entry name" value="Periplasmic binding protein-like II"/>
    <property type="match status" value="1"/>
</dbReference>